<sequence>MLWIFIFILVGEVPLAFAQTACPVGVAPGSPQCGPDSGTSRGDIATPPPRLTGEWIKTWGAIATSQSMGEAGTSANKISEDEARQTALHECALGGASDCKVHLAYHNQCAALASSPTETFFQASPTEERAAKLAMSFCKQSNSGSCKVTYSECTKPIFRKY</sequence>
<gene>
    <name evidence="4" type="ORF">QSH54_12535</name>
</gene>
<name>A0AAP4KA97_9XANT</name>
<evidence type="ECO:0000259" key="3">
    <source>
        <dbReference type="Pfam" id="PF13827"/>
    </source>
</evidence>
<dbReference type="Pfam" id="PF13827">
    <property type="entry name" value="DUF4189"/>
    <property type="match status" value="1"/>
</dbReference>
<feature type="region of interest" description="Disordered" evidence="1">
    <location>
        <begin position="30"/>
        <end position="49"/>
    </location>
</feature>
<feature type="chain" id="PRO_5042932709" evidence="2">
    <location>
        <begin position="19"/>
        <end position="161"/>
    </location>
</feature>
<reference evidence="4" key="1">
    <citation type="submission" date="2023-06" db="EMBL/GenBank/DDBJ databases">
        <title>Genome sequences of Xanthomonas arboricola from Serbia and Montenegro.</title>
        <authorList>
            <person name="Ilicic R."/>
            <person name="Jelusic A."/>
            <person name="Harrison J."/>
            <person name="Greer S."/>
            <person name="Grant M."/>
            <person name="Vicente J."/>
            <person name="Popovic Milovanovic T."/>
            <person name="Studholme D.J."/>
        </authorList>
    </citation>
    <scope>NUCLEOTIDE SEQUENCE</scope>
    <source>
        <strain evidence="4">Xp320</strain>
    </source>
</reference>
<evidence type="ECO:0000256" key="1">
    <source>
        <dbReference type="SAM" id="MobiDB-lite"/>
    </source>
</evidence>
<evidence type="ECO:0000256" key="2">
    <source>
        <dbReference type="SAM" id="SignalP"/>
    </source>
</evidence>
<protein>
    <submittedName>
        <fullName evidence="4">DUF4189 domain-containing protein</fullName>
    </submittedName>
</protein>
<dbReference type="InterPro" id="IPR025240">
    <property type="entry name" value="DUF4189"/>
</dbReference>
<feature type="domain" description="DUF4189" evidence="3">
    <location>
        <begin position="59"/>
        <end position="153"/>
    </location>
</feature>
<keyword evidence="2" id="KW-0732">Signal</keyword>
<accession>A0AAP4KA97</accession>
<comment type="caution">
    <text evidence="4">The sequence shown here is derived from an EMBL/GenBank/DDBJ whole genome shotgun (WGS) entry which is preliminary data.</text>
</comment>
<dbReference type="RefSeq" id="WP_104613370.1">
    <property type="nucleotide sequence ID" value="NZ_CP044334.1"/>
</dbReference>
<feature type="signal peptide" evidence="2">
    <location>
        <begin position="1"/>
        <end position="18"/>
    </location>
</feature>
<dbReference type="AlphaFoldDB" id="A0AAP4KA97"/>
<proteinExistence type="predicted"/>
<organism evidence="4">
    <name type="scientific">Xanthomonas arboricola pv. pruni</name>
    <dbReference type="NCBI Taxonomy" id="69929"/>
    <lineage>
        <taxon>Bacteria</taxon>
        <taxon>Pseudomonadati</taxon>
        <taxon>Pseudomonadota</taxon>
        <taxon>Gammaproteobacteria</taxon>
        <taxon>Lysobacterales</taxon>
        <taxon>Lysobacteraceae</taxon>
        <taxon>Xanthomonas</taxon>
    </lineage>
</organism>
<dbReference type="EMBL" id="JASVYU010000015">
    <property type="protein sequence ID" value="MDN0287447.1"/>
    <property type="molecule type" value="Genomic_DNA"/>
</dbReference>
<evidence type="ECO:0000313" key="4">
    <source>
        <dbReference type="EMBL" id="MDN0287447.1"/>
    </source>
</evidence>